<protein>
    <recommendedName>
        <fullName evidence="2">Mononegavirales mRNA-capping domain-containing protein</fullName>
    </recommendedName>
</protein>
<evidence type="ECO:0000256" key="1">
    <source>
        <dbReference type="SAM" id="Phobius"/>
    </source>
</evidence>
<evidence type="ECO:0000313" key="3">
    <source>
        <dbReference type="EMBL" id="ACV47534.1"/>
    </source>
</evidence>
<dbReference type="Proteomes" id="UP000001746">
    <property type="component" value="Chromosome"/>
</dbReference>
<keyword evidence="1" id="KW-0812">Transmembrane</keyword>
<gene>
    <name evidence="3" type="ordered locus">Hmuk_1413</name>
</gene>
<evidence type="ECO:0000259" key="2">
    <source>
        <dbReference type="Pfam" id="PF14318"/>
    </source>
</evidence>
<organism evidence="3 4">
    <name type="scientific">Halomicrobium mukohataei (strain ATCC 700874 / DSM 12286 / JCM 9738 / NCIMB 13541)</name>
    <name type="common">Haloarcula mukohataei</name>
    <dbReference type="NCBI Taxonomy" id="485914"/>
    <lineage>
        <taxon>Archaea</taxon>
        <taxon>Methanobacteriati</taxon>
        <taxon>Methanobacteriota</taxon>
        <taxon>Stenosarchaea group</taxon>
        <taxon>Halobacteria</taxon>
        <taxon>Halobacteriales</taxon>
        <taxon>Haloarculaceae</taxon>
        <taxon>Halomicrobium</taxon>
    </lineage>
</organism>
<dbReference type="EMBL" id="CP001688">
    <property type="protein sequence ID" value="ACV47534.1"/>
    <property type="molecule type" value="Genomic_DNA"/>
</dbReference>
<feature type="domain" description="Mononegavirales mRNA-capping" evidence="2">
    <location>
        <begin position="144"/>
        <end position="233"/>
    </location>
</feature>
<sequence>MMNLTRCSKTAAALLCVALLVTATGTAAALTLSSDGVPSEAQVGEEVSMTYTIDDPFTDTANDWTLVADTELQNVRWTVTVLRAGTPVEDGETTYGERSFEQDLSVDNNGDEIQIELVGEAPAVENYSYDPEQTFTVAALDQRTGSNTDELVNDSAHHYTSESQAAREAIDDAQSAIDAAGGHQEAEDLLDSAISSYENENFENAQELATQSQNAADSARQSQQTTQMILMGAGVLVVLLLLGGGVYYWQSQQGDDFSKL</sequence>
<keyword evidence="4" id="KW-1185">Reference proteome</keyword>
<feature type="transmembrane region" description="Helical" evidence="1">
    <location>
        <begin position="228"/>
        <end position="249"/>
    </location>
</feature>
<dbReference type="HOGENOM" id="CLU_071225_0_0_2"/>
<dbReference type="Pfam" id="PF14318">
    <property type="entry name" value="Mononeg_mRNAcap"/>
    <property type="match status" value="1"/>
</dbReference>
<dbReference type="AlphaFoldDB" id="C7P362"/>
<proteinExistence type="predicted"/>
<dbReference type="STRING" id="485914.Hmuk_1413"/>
<name>C7P362_HALMD</name>
<reference evidence="3 4" key="1">
    <citation type="journal article" date="2009" name="Stand. Genomic Sci.">
        <title>Complete genome sequence of Halomicrobium mukohataei type strain (arg-2).</title>
        <authorList>
            <person name="Tindall B.J."/>
            <person name="Schneider S."/>
            <person name="Lapidus A."/>
            <person name="Copeland A."/>
            <person name="Glavina Del Rio T."/>
            <person name="Nolan M."/>
            <person name="Lucas S."/>
            <person name="Chen F."/>
            <person name="Tice H."/>
            <person name="Cheng J.F."/>
            <person name="Saunders E."/>
            <person name="Bruce D."/>
            <person name="Goodwin L."/>
            <person name="Pitluck S."/>
            <person name="Mikhailova N."/>
            <person name="Pati A."/>
            <person name="Ivanova N."/>
            <person name="Mavrommatis K."/>
            <person name="Chen A."/>
            <person name="Palaniappan K."/>
            <person name="Chain P."/>
            <person name="Land M."/>
            <person name="Hauser L."/>
            <person name="Chang Y.J."/>
            <person name="Jeffries C.D."/>
            <person name="Brettin T."/>
            <person name="Han C."/>
            <person name="Rohde M."/>
            <person name="Goker M."/>
            <person name="Bristow J."/>
            <person name="Eisen J.A."/>
            <person name="Markowitz V."/>
            <person name="Hugenholtz P."/>
            <person name="Klenk H.P."/>
            <person name="Kyrpides N.C."/>
            <person name="Detter J.C."/>
        </authorList>
    </citation>
    <scope>NUCLEOTIDE SEQUENCE [LARGE SCALE GENOMIC DNA]</scope>
    <source>
        <strain evidence="4">ATCC 700874 / DSM 12286 / JCM 9738 / NCIMB 13541</strain>
    </source>
</reference>
<keyword evidence="1" id="KW-0472">Membrane</keyword>
<evidence type="ECO:0000313" key="4">
    <source>
        <dbReference type="Proteomes" id="UP000001746"/>
    </source>
</evidence>
<accession>C7P362</accession>
<dbReference type="InterPro" id="IPR026890">
    <property type="entry name" value="Mononeg_mRNAcap"/>
</dbReference>
<dbReference type="KEGG" id="hmu:Hmuk_1413"/>
<keyword evidence="1" id="KW-1133">Transmembrane helix</keyword>
<dbReference type="eggNOG" id="arCOG03888">
    <property type="taxonomic scope" value="Archaea"/>
</dbReference>